<dbReference type="Gene3D" id="3.10.450.50">
    <property type="match status" value="1"/>
</dbReference>
<dbReference type="GO" id="GO:0003723">
    <property type="term" value="F:RNA binding"/>
    <property type="evidence" value="ECO:0007669"/>
    <property type="project" value="TreeGrafter"/>
</dbReference>
<dbReference type="SUPFAM" id="SSF54427">
    <property type="entry name" value="NTF2-like"/>
    <property type="match status" value="1"/>
</dbReference>
<dbReference type="PROSITE" id="PS50177">
    <property type="entry name" value="NTF2_DOMAIN"/>
    <property type="match status" value="1"/>
</dbReference>
<dbReference type="Gene3D" id="3.80.10.10">
    <property type="entry name" value="Ribonuclease Inhibitor"/>
    <property type="match status" value="1"/>
</dbReference>
<accession>A0A194PZK4</accession>
<evidence type="ECO:0000256" key="3">
    <source>
        <dbReference type="ARBA" id="ARBA00022448"/>
    </source>
</evidence>
<gene>
    <name evidence="7" type="ORF">RR46_10080</name>
</gene>
<reference evidence="7 8" key="1">
    <citation type="journal article" date="2015" name="Nat. Commun.">
        <title>Outbred genome sequencing and CRISPR/Cas9 gene editing in butterflies.</title>
        <authorList>
            <person name="Li X."/>
            <person name="Fan D."/>
            <person name="Zhang W."/>
            <person name="Liu G."/>
            <person name="Zhang L."/>
            <person name="Zhao L."/>
            <person name="Fang X."/>
            <person name="Chen L."/>
            <person name="Dong Y."/>
            <person name="Chen Y."/>
            <person name="Ding Y."/>
            <person name="Zhao R."/>
            <person name="Feng M."/>
            <person name="Zhu Y."/>
            <person name="Feng Y."/>
            <person name="Jiang X."/>
            <person name="Zhu D."/>
            <person name="Xiang H."/>
            <person name="Feng X."/>
            <person name="Li S."/>
            <person name="Wang J."/>
            <person name="Zhang G."/>
            <person name="Kronforst M.R."/>
            <person name="Wang W."/>
        </authorList>
    </citation>
    <scope>NUCLEOTIDE SEQUENCE [LARGE SCALE GENOMIC DNA]</scope>
    <source>
        <strain evidence="7">Ya'a_city_454_Px</strain>
        <tissue evidence="7">Whole body</tissue>
    </source>
</reference>
<dbReference type="InterPro" id="IPR030217">
    <property type="entry name" value="NXF_fam"/>
</dbReference>
<organism evidence="7 8">
    <name type="scientific">Papilio xuthus</name>
    <name type="common">Asian swallowtail butterfly</name>
    <dbReference type="NCBI Taxonomy" id="66420"/>
    <lineage>
        <taxon>Eukaryota</taxon>
        <taxon>Metazoa</taxon>
        <taxon>Ecdysozoa</taxon>
        <taxon>Arthropoda</taxon>
        <taxon>Hexapoda</taxon>
        <taxon>Insecta</taxon>
        <taxon>Pterygota</taxon>
        <taxon>Neoptera</taxon>
        <taxon>Endopterygota</taxon>
        <taxon>Lepidoptera</taxon>
        <taxon>Glossata</taxon>
        <taxon>Ditrysia</taxon>
        <taxon>Papilionoidea</taxon>
        <taxon>Papilionidae</taxon>
        <taxon>Papilioninae</taxon>
        <taxon>Papilio</taxon>
    </lineage>
</organism>
<dbReference type="SUPFAM" id="SSF52058">
    <property type="entry name" value="L domain-like"/>
    <property type="match status" value="1"/>
</dbReference>
<dbReference type="PANTHER" id="PTHR10662">
    <property type="entry name" value="NUCLEAR RNA EXPORT FACTOR"/>
    <property type="match status" value="1"/>
</dbReference>
<dbReference type="InterPro" id="IPR057125">
    <property type="entry name" value="NXF1/2/3/5-like_LRR"/>
</dbReference>
<evidence type="ECO:0000313" key="8">
    <source>
        <dbReference type="Proteomes" id="UP000053268"/>
    </source>
</evidence>
<sequence>MSKTLFYRKYLLNRVSVGKDVIDYLENLLARDEESLNHSFHKVMVHNWLEDDVQLYNTINEYYNVLFVPVEYASKQNISSFYTSSLSFVTKIVKMDFMFPYRRNMFNIDILFNDKSSSDCFESRITIEEIVSSVVSNRFNNKMELDLSNFCNDPEFAKRKINFYKIDLLANFKILMLRMGRDVKMLNLSNNQLNQVPLEILNFFTRGDMIGLNLSNNNIPSIQEQFRVGSKVEHLWLEGNPLCEELEVNDYIKKILIKFPRLLELDGVRINQHGIIYPFFKHFVISSQKKTKMVVEKFVTMYFNHYDSKPRSKINMFYDMNAVLTISTDFSDYEDLAMPHYEKCVRNIMHPIKRARTENNKCIFKSRNSITKLFEQFPESTHDVNTFNVDVLKHDSGQMLLVIDGIYKEQNTVLEGIYKESYTGDAENKKNISENYLQFRRTFIFNIHTANGISLYHITNEMFTISLADRERKDNSFKFPIRKMNDLSLINPDKAEIKPISKAFKHLTMLKKSEVERRLKAYNWNINLALKKFIEDVRNDIISTEHIEEENSFSDVSSDFD</sequence>
<evidence type="ECO:0000259" key="6">
    <source>
        <dbReference type="PROSITE" id="PS50177"/>
    </source>
</evidence>
<keyword evidence="5" id="KW-0539">Nucleus</keyword>
<dbReference type="Pfam" id="PF22602">
    <property type="entry name" value="NXF_NTF2"/>
    <property type="match status" value="1"/>
</dbReference>
<dbReference type="Proteomes" id="UP000053268">
    <property type="component" value="Unassembled WGS sequence"/>
</dbReference>
<dbReference type="InterPro" id="IPR002075">
    <property type="entry name" value="NTF2_dom"/>
</dbReference>
<dbReference type="EMBL" id="KQ459582">
    <property type="protein sequence ID" value="KPI98762.1"/>
    <property type="molecule type" value="Genomic_DNA"/>
</dbReference>
<name>A0A194PZK4_PAPXU</name>
<evidence type="ECO:0000256" key="1">
    <source>
        <dbReference type="ARBA" id="ARBA00004123"/>
    </source>
</evidence>
<comment type="subcellular location">
    <subcellularLocation>
        <location evidence="1">Nucleus</location>
    </subcellularLocation>
</comment>
<dbReference type="PANTHER" id="PTHR10662:SF22">
    <property type="entry name" value="NUCLEAR RNA EXPORT FACTOR 1"/>
    <property type="match status" value="1"/>
</dbReference>
<dbReference type="GO" id="GO:0016973">
    <property type="term" value="P:poly(A)+ mRNA export from nucleus"/>
    <property type="evidence" value="ECO:0007669"/>
    <property type="project" value="TreeGrafter"/>
</dbReference>
<keyword evidence="8" id="KW-1185">Reference proteome</keyword>
<dbReference type="Pfam" id="PF24048">
    <property type="entry name" value="LRR_NXF1-5"/>
    <property type="match status" value="1"/>
</dbReference>
<evidence type="ECO:0000313" key="7">
    <source>
        <dbReference type="EMBL" id="KPI98762.1"/>
    </source>
</evidence>
<comment type="similarity">
    <text evidence="2">Belongs to the NXF family.</text>
</comment>
<dbReference type="InterPro" id="IPR018222">
    <property type="entry name" value="Nuclear_transport_factor_2_euk"/>
</dbReference>
<dbReference type="STRING" id="66420.A0A194PZK4"/>
<keyword evidence="4" id="KW-0509">mRNA transport</keyword>
<evidence type="ECO:0000256" key="4">
    <source>
        <dbReference type="ARBA" id="ARBA00022816"/>
    </source>
</evidence>
<dbReference type="InterPro" id="IPR032675">
    <property type="entry name" value="LRR_dom_sf"/>
</dbReference>
<proteinExistence type="inferred from homology"/>
<dbReference type="AlphaFoldDB" id="A0A194PZK4"/>
<protein>
    <submittedName>
        <fullName evidence="7">Nuclear RNA export factor 2</fullName>
    </submittedName>
</protein>
<keyword evidence="3" id="KW-0813">Transport</keyword>
<evidence type="ECO:0000256" key="2">
    <source>
        <dbReference type="ARBA" id="ARBA00009285"/>
    </source>
</evidence>
<dbReference type="InterPro" id="IPR032710">
    <property type="entry name" value="NTF2-like_dom_sf"/>
</dbReference>
<evidence type="ECO:0000256" key="5">
    <source>
        <dbReference type="ARBA" id="ARBA00023242"/>
    </source>
</evidence>
<dbReference type="GO" id="GO:0005634">
    <property type="term" value="C:nucleus"/>
    <property type="evidence" value="ECO:0007669"/>
    <property type="project" value="UniProtKB-SubCell"/>
</dbReference>
<feature type="domain" description="NTF2" evidence="6">
    <location>
        <begin position="294"/>
        <end position="465"/>
    </location>
</feature>